<name>A0A1M7K2X4_RUMFL</name>
<feature type="domain" description="Actin homologue MreB-like C-terminal" evidence="1">
    <location>
        <begin position="7"/>
        <end position="119"/>
    </location>
</feature>
<dbReference type="InterPro" id="IPR043129">
    <property type="entry name" value="ATPase_NBD"/>
</dbReference>
<dbReference type="AlphaFoldDB" id="A0A1M7K2X4"/>
<protein>
    <submittedName>
        <fullName evidence="2">Plasmid segregation protein ParM</fullName>
    </submittedName>
</protein>
<dbReference type="EMBL" id="FRCT01000007">
    <property type="protein sequence ID" value="SHM59629.1"/>
    <property type="molecule type" value="Genomic_DNA"/>
</dbReference>
<reference evidence="2 3" key="1">
    <citation type="submission" date="2016-11" db="EMBL/GenBank/DDBJ databases">
        <authorList>
            <person name="Jaros S."/>
            <person name="Januszkiewicz K."/>
            <person name="Wedrychowicz H."/>
        </authorList>
    </citation>
    <scope>NUCLEOTIDE SEQUENCE [LARGE SCALE GENOMIC DNA]</scope>
    <source>
        <strain evidence="2 3">Y1</strain>
    </source>
</reference>
<dbReference type="Gene3D" id="3.30.420.40">
    <property type="match status" value="1"/>
</dbReference>
<dbReference type="Proteomes" id="UP000184394">
    <property type="component" value="Unassembled WGS sequence"/>
</dbReference>
<organism evidence="2 3">
    <name type="scientific">Ruminococcus flavefaciens</name>
    <dbReference type="NCBI Taxonomy" id="1265"/>
    <lineage>
        <taxon>Bacteria</taxon>
        <taxon>Bacillati</taxon>
        <taxon>Bacillota</taxon>
        <taxon>Clostridia</taxon>
        <taxon>Eubacteriales</taxon>
        <taxon>Oscillospiraceae</taxon>
        <taxon>Ruminococcus</taxon>
    </lineage>
</organism>
<evidence type="ECO:0000313" key="3">
    <source>
        <dbReference type="Proteomes" id="UP000184394"/>
    </source>
</evidence>
<evidence type="ECO:0000313" key="2">
    <source>
        <dbReference type="EMBL" id="SHM59629.1"/>
    </source>
</evidence>
<sequence length="154" mass="17069">MTGLSMIADIGNGTVNIIFVSNRKVINTKTYTEKMGVNQCVKAASNAMMNKLGVTVDETIIQSMIRYGTADIDSEYAEVLRQAISEYAESIFALLRKYEYDPKMMRLYITGGGGKLIENFGSYDKDRVTIIGDICASAKGYEFFAVAQLRKEGK</sequence>
<accession>A0A1M7K2X4</accession>
<dbReference type="SUPFAM" id="SSF53067">
    <property type="entry name" value="Actin-like ATPase domain"/>
    <property type="match status" value="1"/>
</dbReference>
<evidence type="ECO:0000259" key="1">
    <source>
        <dbReference type="Pfam" id="PF21522"/>
    </source>
</evidence>
<proteinExistence type="predicted"/>
<dbReference type="InterPro" id="IPR049067">
    <property type="entry name" value="MreB-like_C"/>
</dbReference>
<gene>
    <name evidence="2" type="ORF">SAMN04487860_10773</name>
</gene>
<dbReference type="Pfam" id="PF21522">
    <property type="entry name" value="MreB-like_C"/>
    <property type="match status" value="1"/>
</dbReference>